<evidence type="ECO:0000313" key="3">
    <source>
        <dbReference type="WBParaSite" id="NBR_0000627101-mRNA-1"/>
    </source>
</evidence>
<name>A0A0N4XUA0_NIPBR</name>
<dbReference type="EMBL" id="UYSL01019789">
    <property type="protein sequence ID" value="VDL69861.1"/>
    <property type="molecule type" value="Genomic_DNA"/>
</dbReference>
<evidence type="ECO:0000313" key="1">
    <source>
        <dbReference type="EMBL" id="VDL69861.1"/>
    </source>
</evidence>
<reference evidence="3" key="1">
    <citation type="submission" date="2017-02" db="UniProtKB">
        <authorList>
            <consortium name="WormBaseParasite"/>
        </authorList>
    </citation>
    <scope>IDENTIFICATION</scope>
</reference>
<proteinExistence type="predicted"/>
<dbReference type="Proteomes" id="UP000271162">
    <property type="component" value="Unassembled WGS sequence"/>
</dbReference>
<evidence type="ECO:0000313" key="2">
    <source>
        <dbReference type="Proteomes" id="UP000271162"/>
    </source>
</evidence>
<accession>A0A0N4XUA0</accession>
<dbReference type="WBParaSite" id="NBR_0000627101-mRNA-1">
    <property type="protein sequence ID" value="NBR_0000627101-mRNA-1"/>
    <property type="gene ID" value="NBR_0000627101"/>
</dbReference>
<reference evidence="1 2" key="2">
    <citation type="submission" date="2018-11" db="EMBL/GenBank/DDBJ databases">
        <authorList>
            <consortium name="Pathogen Informatics"/>
        </authorList>
    </citation>
    <scope>NUCLEOTIDE SEQUENCE [LARGE SCALE GENOMIC DNA]</scope>
</reference>
<dbReference type="AlphaFoldDB" id="A0A0N4XUA0"/>
<protein>
    <submittedName>
        <fullName evidence="3">ACT domain-containing protein</fullName>
    </submittedName>
</protein>
<sequence length="115" mass="12414">MQTNLAGNVYALHTSEALVHILHADAAEEIIMNFSALFDLAGTDICQIVTISDHEETDMTIAAHPETTIPPEAYPGRDAVLGARPGRNHANHEGDTITGAVGLVHQPIHDHNRHI</sequence>
<keyword evidence="2" id="KW-1185">Reference proteome</keyword>
<gene>
    <name evidence="1" type="ORF">NBR_LOCUS6272</name>
</gene>
<organism evidence="3">
    <name type="scientific">Nippostrongylus brasiliensis</name>
    <name type="common">Rat hookworm</name>
    <dbReference type="NCBI Taxonomy" id="27835"/>
    <lineage>
        <taxon>Eukaryota</taxon>
        <taxon>Metazoa</taxon>
        <taxon>Ecdysozoa</taxon>
        <taxon>Nematoda</taxon>
        <taxon>Chromadorea</taxon>
        <taxon>Rhabditida</taxon>
        <taxon>Rhabditina</taxon>
        <taxon>Rhabditomorpha</taxon>
        <taxon>Strongyloidea</taxon>
        <taxon>Heligmosomidae</taxon>
        <taxon>Nippostrongylus</taxon>
    </lineage>
</organism>